<comment type="subunit">
    <text evidence="3">Forms a complex with KhpB.</text>
</comment>
<dbReference type="Proteomes" id="UP000000787">
    <property type="component" value="Chromosome"/>
</dbReference>
<protein>
    <recommendedName>
        <fullName evidence="3">RNA-binding protein KhpA</fullName>
    </recommendedName>
    <alternativeName>
        <fullName evidence="3">KH-domain protein A</fullName>
    </alternativeName>
</protein>
<evidence type="ECO:0000256" key="3">
    <source>
        <dbReference type="HAMAP-Rule" id="MF_00088"/>
    </source>
</evidence>
<comment type="similarity">
    <text evidence="3">Belongs to the KhpA RNA-binding protein family.</text>
</comment>
<evidence type="ECO:0000256" key="2">
    <source>
        <dbReference type="ARBA" id="ARBA00022884"/>
    </source>
</evidence>
<reference evidence="4 5" key="1">
    <citation type="journal article" date="2011" name="Stand. Genomic Sci.">
        <title>Complete genome sequence of the filamentous gliding predatory bacterium Herpetosiphon aurantiacus type strain (114-95(T)).</title>
        <authorList>
            <person name="Kiss H."/>
            <person name="Nett M."/>
            <person name="Domin N."/>
            <person name="Martin K."/>
            <person name="Maresca J.A."/>
            <person name="Copeland A."/>
            <person name="Lapidus A."/>
            <person name="Lucas S."/>
            <person name="Berry K.W."/>
            <person name="Glavina Del Rio T."/>
            <person name="Dalin E."/>
            <person name="Tice H."/>
            <person name="Pitluck S."/>
            <person name="Richardson P."/>
            <person name="Bruce D."/>
            <person name="Goodwin L."/>
            <person name="Han C."/>
            <person name="Detter J.C."/>
            <person name="Schmutz J."/>
            <person name="Brettin T."/>
            <person name="Land M."/>
            <person name="Hauser L."/>
            <person name="Kyrpides N.C."/>
            <person name="Ivanova N."/>
            <person name="Goker M."/>
            <person name="Woyke T."/>
            <person name="Klenk H.P."/>
            <person name="Bryant D.A."/>
        </authorList>
    </citation>
    <scope>NUCLEOTIDE SEQUENCE [LARGE SCALE GENOMIC DNA]</scope>
    <source>
        <strain evidence="5">ATCC 23779 / DSM 785 / 114-95</strain>
    </source>
</reference>
<keyword evidence="2 3" id="KW-0694">RNA-binding</keyword>
<dbReference type="SUPFAM" id="SSF54814">
    <property type="entry name" value="Prokaryotic type KH domain (KH-domain type II)"/>
    <property type="match status" value="1"/>
</dbReference>
<comment type="subcellular location">
    <subcellularLocation>
        <location evidence="3">Cytoplasm</location>
    </subcellularLocation>
</comment>
<evidence type="ECO:0000256" key="1">
    <source>
        <dbReference type="ARBA" id="ARBA00022490"/>
    </source>
</evidence>
<dbReference type="GO" id="GO:0003723">
    <property type="term" value="F:RNA binding"/>
    <property type="evidence" value="ECO:0007669"/>
    <property type="project" value="UniProtKB-UniRule"/>
</dbReference>
<dbReference type="eggNOG" id="COG1837">
    <property type="taxonomic scope" value="Bacteria"/>
</dbReference>
<accession>A9B0N3</accession>
<dbReference type="GO" id="GO:0008360">
    <property type="term" value="P:regulation of cell shape"/>
    <property type="evidence" value="ECO:0007669"/>
    <property type="project" value="UniProtKB-KW"/>
</dbReference>
<evidence type="ECO:0000313" key="5">
    <source>
        <dbReference type="Proteomes" id="UP000000787"/>
    </source>
</evidence>
<comment type="function">
    <text evidence="3">A probable RNA chaperone. Forms a complex with KhpB which binds to cellular RNA and controls its expression. Plays a role in peptidoglycan (PG) homeostasis and cell length regulation.</text>
</comment>
<dbReference type="STRING" id="316274.Haur_4620"/>
<dbReference type="PROSITE" id="PS50084">
    <property type="entry name" value="KH_TYPE_1"/>
    <property type="match status" value="1"/>
</dbReference>
<evidence type="ECO:0000313" key="4">
    <source>
        <dbReference type="EMBL" id="ABX07251.1"/>
    </source>
</evidence>
<keyword evidence="1 3" id="KW-0963">Cytoplasm</keyword>
<dbReference type="GO" id="GO:0071555">
    <property type="term" value="P:cell wall organization"/>
    <property type="evidence" value="ECO:0007669"/>
    <property type="project" value="UniProtKB-KW"/>
</dbReference>
<dbReference type="HAMAP" id="MF_00088">
    <property type="entry name" value="KhpA"/>
    <property type="match status" value="1"/>
</dbReference>
<keyword evidence="3" id="KW-0961">Cell wall biogenesis/degradation</keyword>
<keyword evidence="3" id="KW-0143">Chaperone</keyword>
<dbReference type="BioCyc" id="HAUR316274:GHYA-4677-MONOMER"/>
<name>A9B0N3_HERA2</name>
<dbReference type="InterPro" id="IPR036612">
    <property type="entry name" value="KH_dom_type_1_sf"/>
</dbReference>
<sequence>MPRTRRLPKDAAMEDLLKYIVEGLIDTDEIKISKRTGHHSITLDLRIPQSEAGKVIGRNGRVVKAIRDVLGIVGARQNKRVHLEVNS</sequence>
<proteinExistence type="inferred from homology"/>
<dbReference type="CDD" id="cd22533">
    <property type="entry name" value="KH-II_YlqC-like"/>
    <property type="match status" value="1"/>
</dbReference>
<dbReference type="EMBL" id="CP000875">
    <property type="protein sequence ID" value="ABX07251.1"/>
    <property type="molecule type" value="Genomic_DNA"/>
</dbReference>
<dbReference type="AlphaFoldDB" id="A9B0N3"/>
<dbReference type="PANTHER" id="PTHR34654:SF1">
    <property type="entry name" value="RNA-BINDING PROTEIN KHPA"/>
    <property type="match status" value="1"/>
</dbReference>
<dbReference type="GO" id="GO:0009252">
    <property type="term" value="P:peptidoglycan biosynthetic process"/>
    <property type="evidence" value="ECO:0007669"/>
    <property type="project" value="UniProtKB-UniRule"/>
</dbReference>
<dbReference type="InterPro" id="IPR020627">
    <property type="entry name" value="KhpA"/>
</dbReference>
<dbReference type="Pfam" id="PF13083">
    <property type="entry name" value="KH_KhpA-B"/>
    <property type="match status" value="1"/>
</dbReference>
<gene>
    <name evidence="3" type="primary">khpA</name>
    <name evidence="4" type="ordered locus">Haur_4620</name>
</gene>
<dbReference type="InterPro" id="IPR009019">
    <property type="entry name" value="KH_sf_prok-type"/>
</dbReference>
<dbReference type="PANTHER" id="PTHR34654">
    <property type="entry name" value="UPF0109 PROTEIN SCO5592"/>
    <property type="match status" value="1"/>
</dbReference>
<dbReference type="KEGG" id="hau:Haur_4620"/>
<dbReference type="InParanoid" id="A9B0N3"/>
<organism evidence="4 5">
    <name type="scientific">Herpetosiphon aurantiacus (strain ATCC 23779 / DSM 785 / 114-95)</name>
    <dbReference type="NCBI Taxonomy" id="316274"/>
    <lineage>
        <taxon>Bacteria</taxon>
        <taxon>Bacillati</taxon>
        <taxon>Chloroflexota</taxon>
        <taxon>Chloroflexia</taxon>
        <taxon>Herpetosiphonales</taxon>
        <taxon>Herpetosiphonaceae</taxon>
        <taxon>Herpetosiphon</taxon>
    </lineage>
</organism>
<keyword evidence="5" id="KW-1185">Reference proteome</keyword>
<dbReference type="GO" id="GO:0005737">
    <property type="term" value="C:cytoplasm"/>
    <property type="evidence" value="ECO:0007669"/>
    <property type="project" value="UniProtKB-SubCell"/>
</dbReference>
<dbReference type="Gene3D" id="3.30.1370.10">
    <property type="entry name" value="K Homology domain, type 1"/>
    <property type="match status" value="1"/>
</dbReference>
<keyword evidence="3" id="KW-0133">Cell shape</keyword>
<dbReference type="FunCoup" id="A9B0N3">
    <property type="interactions" value="215"/>
</dbReference>
<dbReference type="HOGENOM" id="CLU_132074_1_1_0"/>